<dbReference type="Pfam" id="PF07686">
    <property type="entry name" value="V-set"/>
    <property type="match status" value="2"/>
</dbReference>
<dbReference type="AlphaFoldDB" id="A0A8J6G4W6"/>
<evidence type="ECO:0000256" key="4">
    <source>
        <dbReference type="ARBA" id="ARBA00043265"/>
    </source>
</evidence>
<evidence type="ECO:0000256" key="2">
    <source>
        <dbReference type="ARBA" id="ARBA00023130"/>
    </source>
</evidence>
<sequence>MQVPKLLIYGASTKASDVPARFSGSGSGTDFTLTISNLEPEDAASYYCQSMTSRGDIVLTQSPATLSVIPDLTCRASQGINSNLHWYQKKTSEVPKLLIKYASQSISGIPSRFSGSGSGTDFTLSINNLELEDIAVYYCQHDYSWHPTVIQTIAKTTRE</sequence>
<dbReference type="Proteomes" id="UP000710432">
    <property type="component" value="Unassembled WGS sequence"/>
</dbReference>
<dbReference type="GO" id="GO:0002250">
    <property type="term" value="P:adaptive immune response"/>
    <property type="evidence" value="ECO:0007669"/>
    <property type="project" value="UniProtKB-KW"/>
</dbReference>
<dbReference type="GO" id="GO:0005886">
    <property type="term" value="C:plasma membrane"/>
    <property type="evidence" value="ECO:0007669"/>
    <property type="project" value="UniProtKB-ARBA"/>
</dbReference>
<evidence type="ECO:0000313" key="7">
    <source>
        <dbReference type="Proteomes" id="UP000710432"/>
    </source>
</evidence>
<dbReference type="InterPro" id="IPR013106">
    <property type="entry name" value="Ig_V-set"/>
</dbReference>
<keyword evidence="3" id="KW-1015">Disulfide bond</keyword>
<name>A0A8J6G4W6_MICOH</name>
<dbReference type="InterPro" id="IPR007110">
    <property type="entry name" value="Ig-like_dom"/>
</dbReference>
<dbReference type="SUPFAM" id="SSF48726">
    <property type="entry name" value="Immunoglobulin"/>
    <property type="match status" value="2"/>
</dbReference>
<reference evidence="6" key="1">
    <citation type="submission" date="2020-03" db="EMBL/GenBank/DDBJ databases">
        <title>Studies in the Genomics of Life Span.</title>
        <authorList>
            <person name="Glass D."/>
        </authorList>
    </citation>
    <scope>NUCLEOTIDE SEQUENCE</scope>
    <source>
        <strain evidence="6">LTLLF</strain>
        <tissue evidence="6">Muscle</tissue>
    </source>
</reference>
<dbReference type="GO" id="GO:0005576">
    <property type="term" value="C:extracellular region"/>
    <property type="evidence" value="ECO:0007669"/>
    <property type="project" value="UniProtKB-ARBA"/>
</dbReference>
<dbReference type="FunFam" id="2.60.40.10:FF:000212">
    <property type="entry name" value="Immunoglobulin kappa chain variable 12-38"/>
    <property type="match status" value="1"/>
</dbReference>
<keyword evidence="1" id="KW-0391">Immunity</keyword>
<evidence type="ECO:0000313" key="6">
    <source>
        <dbReference type="EMBL" id="KAH0504274.1"/>
    </source>
</evidence>
<keyword evidence="2" id="KW-1064">Adaptive immunity</keyword>
<evidence type="ECO:0000259" key="5">
    <source>
        <dbReference type="PROSITE" id="PS50835"/>
    </source>
</evidence>
<dbReference type="GO" id="GO:0019814">
    <property type="term" value="C:immunoglobulin complex"/>
    <property type="evidence" value="ECO:0007669"/>
    <property type="project" value="UniProtKB-KW"/>
</dbReference>
<dbReference type="InterPro" id="IPR050150">
    <property type="entry name" value="IgV_Light_Chain"/>
</dbReference>
<comment type="caution">
    <text evidence="6">The sequence shown here is derived from an EMBL/GenBank/DDBJ whole genome shotgun (WGS) entry which is preliminary data.</text>
</comment>
<feature type="domain" description="Ig-like" evidence="5">
    <location>
        <begin position="40"/>
        <end position="140"/>
    </location>
</feature>
<dbReference type="PROSITE" id="PS50835">
    <property type="entry name" value="IG_LIKE"/>
    <property type="match status" value="1"/>
</dbReference>
<organism evidence="6 7">
    <name type="scientific">Microtus ochrogaster</name>
    <name type="common">Prairie vole</name>
    <dbReference type="NCBI Taxonomy" id="79684"/>
    <lineage>
        <taxon>Eukaryota</taxon>
        <taxon>Metazoa</taxon>
        <taxon>Chordata</taxon>
        <taxon>Craniata</taxon>
        <taxon>Vertebrata</taxon>
        <taxon>Euteleostomi</taxon>
        <taxon>Mammalia</taxon>
        <taxon>Eutheria</taxon>
        <taxon>Euarchontoglires</taxon>
        <taxon>Glires</taxon>
        <taxon>Rodentia</taxon>
        <taxon>Myomorpha</taxon>
        <taxon>Muroidea</taxon>
        <taxon>Cricetidae</taxon>
        <taxon>Arvicolinae</taxon>
        <taxon>Microtus</taxon>
    </lineage>
</organism>
<dbReference type="InterPro" id="IPR036179">
    <property type="entry name" value="Ig-like_dom_sf"/>
</dbReference>
<keyword evidence="4" id="KW-1280">Immunoglobulin</keyword>
<protein>
    <submittedName>
        <fullName evidence="6">Ig kappa chain V-V region L7</fullName>
    </submittedName>
</protein>
<dbReference type="Gene3D" id="2.60.40.10">
    <property type="entry name" value="Immunoglobulins"/>
    <property type="match status" value="2"/>
</dbReference>
<evidence type="ECO:0000256" key="1">
    <source>
        <dbReference type="ARBA" id="ARBA00022859"/>
    </source>
</evidence>
<dbReference type="EMBL" id="JAATJU010025150">
    <property type="protein sequence ID" value="KAH0504274.1"/>
    <property type="molecule type" value="Genomic_DNA"/>
</dbReference>
<gene>
    <name evidence="6" type="ORF">LTLLF_183745</name>
</gene>
<dbReference type="SMART" id="SM00406">
    <property type="entry name" value="IGv"/>
    <property type="match status" value="2"/>
</dbReference>
<accession>A0A8J6G4W6</accession>
<proteinExistence type="predicted"/>
<dbReference type="PANTHER" id="PTHR23267">
    <property type="entry name" value="IMMUNOGLOBULIN LIGHT CHAIN"/>
    <property type="match status" value="1"/>
</dbReference>
<dbReference type="InterPro" id="IPR013783">
    <property type="entry name" value="Ig-like_fold"/>
</dbReference>
<evidence type="ECO:0000256" key="3">
    <source>
        <dbReference type="ARBA" id="ARBA00023157"/>
    </source>
</evidence>